<feature type="compositionally biased region" description="Low complexity" evidence="4">
    <location>
        <begin position="249"/>
        <end position="262"/>
    </location>
</feature>
<comment type="function">
    <text evidence="3">PPIases accelerate the folding of proteins. It catalyzes the cis-trans isomerization of proline imidic peptide bonds in oligopeptides.</text>
</comment>
<keyword evidence="2 3" id="KW-0413">Isomerase</keyword>
<dbReference type="SUPFAM" id="SSF50891">
    <property type="entry name" value="Cyclophilin-like"/>
    <property type="match status" value="1"/>
</dbReference>
<comment type="caution">
    <text evidence="6">The sequence shown here is derived from an EMBL/GenBank/DDBJ whole genome shotgun (WGS) entry which is preliminary data.</text>
</comment>
<feature type="compositionally biased region" description="Low complexity" evidence="4">
    <location>
        <begin position="226"/>
        <end position="241"/>
    </location>
</feature>
<protein>
    <recommendedName>
        <fullName evidence="3">Peptidyl-prolyl cis-trans isomerase</fullName>
        <shortName evidence="3">PPIase</shortName>
        <ecNumber evidence="3">5.2.1.8</ecNumber>
    </recommendedName>
</protein>
<evidence type="ECO:0000256" key="2">
    <source>
        <dbReference type="ARBA" id="ARBA00023235"/>
    </source>
</evidence>
<evidence type="ECO:0000313" key="7">
    <source>
        <dbReference type="Proteomes" id="UP000316095"/>
    </source>
</evidence>
<dbReference type="RefSeq" id="WP_242631368.1">
    <property type="nucleotide sequence ID" value="NZ_SJPG01000001.1"/>
</dbReference>
<dbReference type="InterPro" id="IPR029000">
    <property type="entry name" value="Cyclophilin-like_dom_sf"/>
</dbReference>
<dbReference type="InterPro" id="IPR044665">
    <property type="entry name" value="E_coli_cyclophilin_A-like"/>
</dbReference>
<organism evidence="6 7">
    <name type="scientific">Rubinisphaera italica</name>
    <dbReference type="NCBI Taxonomy" id="2527969"/>
    <lineage>
        <taxon>Bacteria</taxon>
        <taxon>Pseudomonadati</taxon>
        <taxon>Planctomycetota</taxon>
        <taxon>Planctomycetia</taxon>
        <taxon>Planctomycetales</taxon>
        <taxon>Planctomycetaceae</taxon>
        <taxon>Rubinisphaera</taxon>
    </lineage>
</organism>
<dbReference type="PROSITE" id="PS51257">
    <property type="entry name" value="PROKAR_LIPOPROTEIN"/>
    <property type="match status" value="1"/>
</dbReference>
<comment type="catalytic activity">
    <reaction evidence="3">
        <text>[protein]-peptidylproline (omega=180) = [protein]-peptidylproline (omega=0)</text>
        <dbReference type="Rhea" id="RHEA:16237"/>
        <dbReference type="Rhea" id="RHEA-COMP:10747"/>
        <dbReference type="Rhea" id="RHEA-COMP:10748"/>
        <dbReference type="ChEBI" id="CHEBI:83833"/>
        <dbReference type="ChEBI" id="CHEBI:83834"/>
        <dbReference type="EC" id="5.2.1.8"/>
    </reaction>
</comment>
<feature type="region of interest" description="Disordered" evidence="4">
    <location>
        <begin position="225"/>
        <end position="283"/>
    </location>
</feature>
<evidence type="ECO:0000256" key="3">
    <source>
        <dbReference type="RuleBase" id="RU363019"/>
    </source>
</evidence>
<dbReference type="AlphaFoldDB" id="A0A5C5XIX7"/>
<feature type="compositionally biased region" description="Polar residues" evidence="4">
    <location>
        <begin position="264"/>
        <end position="275"/>
    </location>
</feature>
<dbReference type="CDD" id="cd00317">
    <property type="entry name" value="cyclophilin"/>
    <property type="match status" value="1"/>
</dbReference>
<dbReference type="InterPro" id="IPR002130">
    <property type="entry name" value="Cyclophilin-type_PPIase_dom"/>
</dbReference>
<dbReference type="PRINTS" id="PR00153">
    <property type="entry name" value="CSAPPISMRASE"/>
</dbReference>
<dbReference type="Gene3D" id="2.40.100.10">
    <property type="entry name" value="Cyclophilin-like"/>
    <property type="match status" value="1"/>
</dbReference>
<comment type="similarity">
    <text evidence="3">Belongs to the cyclophilin-type PPIase family.</text>
</comment>
<dbReference type="GO" id="GO:0003755">
    <property type="term" value="F:peptidyl-prolyl cis-trans isomerase activity"/>
    <property type="evidence" value="ECO:0007669"/>
    <property type="project" value="UniProtKB-UniRule"/>
</dbReference>
<reference evidence="6 7" key="1">
    <citation type="submission" date="2019-02" db="EMBL/GenBank/DDBJ databases">
        <title>Deep-cultivation of Planctomycetes and their phenomic and genomic characterization uncovers novel biology.</title>
        <authorList>
            <person name="Wiegand S."/>
            <person name="Jogler M."/>
            <person name="Boedeker C."/>
            <person name="Pinto D."/>
            <person name="Vollmers J."/>
            <person name="Rivas-Marin E."/>
            <person name="Kohn T."/>
            <person name="Peeters S.H."/>
            <person name="Heuer A."/>
            <person name="Rast P."/>
            <person name="Oberbeckmann S."/>
            <person name="Bunk B."/>
            <person name="Jeske O."/>
            <person name="Meyerdierks A."/>
            <person name="Storesund J.E."/>
            <person name="Kallscheuer N."/>
            <person name="Luecker S."/>
            <person name="Lage O.M."/>
            <person name="Pohl T."/>
            <person name="Merkel B.J."/>
            <person name="Hornburger P."/>
            <person name="Mueller R.-W."/>
            <person name="Bruemmer F."/>
            <person name="Labrenz M."/>
            <person name="Spormann A.M."/>
            <person name="Op Den Camp H."/>
            <person name="Overmann J."/>
            <person name="Amann R."/>
            <person name="Jetten M.S.M."/>
            <person name="Mascher T."/>
            <person name="Medema M.H."/>
            <person name="Devos D.P."/>
            <person name="Kaster A.-K."/>
            <person name="Ovreas L."/>
            <person name="Rohde M."/>
            <person name="Galperin M.Y."/>
            <person name="Jogler C."/>
        </authorList>
    </citation>
    <scope>NUCLEOTIDE SEQUENCE [LARGE SCALE GENOMIC DNA]</scope>
    <source>
        <strain evidence="6 7">Pan54</strain>
    </source>
</reference>
<evidence type="ECO:0000313" key="6">
    <source>
        <dbReference type="EMBL" id="TWT63117.1"/>
    </source>
</evidence>
<dbReference type="Pfam" id="PF00160">
    <property type="entry name" value="Pro_isomerase"/>
    <property type="match status" value="1"/>
</dbReference>
<proteinExistence type="inferred from homology"/>
<dbReference type="PANTHER" id="PTHR43246">
    <property type="entry name" value="PEPTIDYL-PROLYL CIS-TRANS ISOMERASE CYP38, CHLOROPLASTIC"/>
    <property type="match status" value="1"/>
</dbReference>
<dbReference type="PROSITE" id="PS50072">
    <property type="entry name" value="CSA_PPIASE_2"/>
    <property type="match status" value="1"/>
</dbReference>
<keyword evidence="1 3" id="KW-0697">Rotamase</keyword>
<keyword evidence="7" id="KW-1185">Reference proteome</keyword>
<feature type="region of interest" description="Disordered" evidence="4">
    <location>
        <begin position="20"/>
        <end position="49"/>
    </location>
</feature>
<gene>
    <name evidence="6" type="primary">ppiB</name>
    <name evidence="6" type="ORF">Pan54_38680</name>
</gene>
<name>A0A5C5XIX7_9PLAN</name>
<evidence type="ECO:0000256" key="1">
    <source>
        <dbReference type="ARBA" id="ARBA00023110"/>
    </source>
</evidence>
<dbReference type="EMBL" id="SJPG01000001">
    <property type="protein sequence ID" value="TWT63117.1"/>
    <property type="molecule type" value="Genomic_DNA"/>
</dbReference>
<evidence type="ECO:0000256" key="4">
    <source>
        <dbReference type="SAM" id="MobiDB-lite"/>
    </source>
</evidence>
<dbReference type="EC" id="5.2.1.8" evidence="3"/>
<dbReference type="Proteomes" id="UP000316095">
    <property type="component" value="Unassembled WGS sequence"/>
</dbReference>
<accession>A0A5C5XIX7</accession>
<sequence>MRHTFLVLALFVTAISMTSCRKKPDDTPAPSPKAPANPESEDGSSTSVPVEGSFQVKFETTKGDFVVEVYPEWAPIGAARFKELVESGFFDENRFFRLVPGFIVQWGIGGDPAVQAKWRSQPLQDEPMVGTNSRGTITFAKGGPNSRTTQLFINYGDNSGSLDPQGFPPFGKVIEGMDVVDSLNSEYGEQPDQGQIQSRGNEYLKKSFPNLDYIKSAEIIQETKAPAEPVETPVAEPEMTTSSPVETGTSTPAPVATSTAPAEGTSTPAGTSSVPVETIEEIQ</sequence>
<evidence type="ECO:0000259" key="5">
    <source>
        <dbReference type="PROSITE" id="PS50072"/>
    </source>
</evidence>
<feature type="domain" description="PPIase cyclophilin-type" evidence="5">
    <location>
        <begin position="63"/>
        <end position="185"/>
    </location>
</feature>